<dbReference type="InterPro" id="IPR001453">
    <property type="entry name" value="MoaB/Mog_dom"/>
</dbReference>
<dbReference type="InterPro" id="IPR036135">
    <property type="entry name" value="MoeA_linker/N_sf"/>
</dbReference>
<dbReference type="GO" id="GO:0061599">
    <property type="term" value="F:molybdopterin molybdotransferase activity"/>
    <property type="evidence" value="ECO:0007669"/>
    <property type="project" value="TreeGrafter"/>
</dbReference>
<name>A0A382P4D1_9ZZZZ</name>
<evidence type="ECO:0008006" key="4">
    <source>
        <dbReference type="Google" id="ProtNLM"/>
    </source>
</evidence>
<gene>
    <name evidence="3" type="ORF">METZ01_LOCUS321020</name>
</gene>
<proteinExistence type="predicted"/>
<evidence type="ECO:0000259" key="2">
    <source>
        <dbReference type="Pfam" id="PF03453"/>
    </source>
</evidence>
<dbReference type="AlphaFoldDB" id="A0A382P4D1"/>
<sequence>MKMQKSDVRMRGFLKRTPVNTLLSLVKKHSHLLPAEDIPTVEASGRILAEEILSPVNVPDFDRSAMDGYALNAEATFGATSYNPLMFKVVGQVTPGESYKGVLKPGEAISIMTGAPVPSGANAVLMAENAEFSNDHIQVLEAVPPGKHVGKVGEDIKKNQTLLRQGRCLRPQDIAVLASVGLTNIKVVRKPEVELLITGNELLKPGEQPCGVQIVDSNSVMLAPLIKRDGGLLAKVHHVPDDRDLLQQHLSKTDADLVCMTGGTSV</sequence>
<dbReference type="InterPro" id="IPR038987">
    <property type="entry name" value="MoeA-like"/>
</dbReference>
<protein>
    <recommendedName>
        <fullName evidence="4">MoaB/Mog domain-containing protein</fullName>
    </recommendedName>
</protein>
<dbReference type="SUPFAM" id="SSF53218">
    <property type="entry name" value="Molybdenum cofactor biosynthesis proteins"/>
    <property type="match status" value="1"/>
</dbReference>
<dbReference type="Gene3D" id="3.90.105.10">
    <property type="entry name" value="Molybdopterin biosynthesis moea protein, domain 2"/>
    <property type="match status" value="1"/>
</dbReference>
<dbReference type="Pfam" id="PF00994">
    <property type="entry name" value="MoCF_biosynth"/>
    <property type="match status" value="1"/>
</dbReference>
<evidence type="ECO:0000313" key="3">
    <source>
        <dbReference type="EMBL" id="SVC68166.1"/>
    </source>
</evidence>
<dbReference type="EMBL" id="UINC01104759">
    <property type="protein sequence ID" value="SVC68166.1"/>
    <property type="molecule type" value="Genomic_DNA"/>
</dbReference>
<dbReference type="SUPFAM" id="SSF63882">
    <property type="entry name" value="MoeA N-terminal region -like"/>
    <property type="match status" value="1"/>
</dbReference>
<feature type="domain" description="MoaB/Mog" evidence="1">
    <location>
        <begin position="195"/>
        <end position="266"/>
    </location>
</feature>
<accession>A0A382P4D1</accession>
<dbReference type="InterPro" id="IPR005110">
    <property type="entry name" value="MoeA_linker/N"/>
</dbReference>
<feature type="non-terminal residue" evidence="3">
    <location>
        <position position="266"/>
    </location>
</feature>
<dbReference type="GO" id="GO:0005737">
    <property type="term" value="C:cytoplasm"/>
    <property type="evidence" value="ECO:0007669"/>
    <property type="project" value="TreeGrafter"/>
</dbReference>
<dbReference type="InterPro" id="IPR036425">
    <property type="entry name" value="MoaB/Mog-like_dom_sf"/>
</dbReference>
<dbReference type="GO" id="GO:0006777">
    <property type="term" value="P:Mo-molybdopterin cofactor biosynthetic process"/>
    <property type="evidence" value="ECO:0007669"/>
    <property type="project" value="TreeGrafter"/>
</dbReference>
<dbReference type="CDD" id="cd00887">
    <property type="entry name" value="MoeA"/>
    <property type="match status" value="1"/>
</dbReference>
<evidence type="ECO:0000259" key="1">
    <source>
        <dbReference type="Pfam" id="PF00994"/>
    </source>
</evidence>
<reference evidence="3" key="1">
    <citation type="submission" date="2018-05" db="EMBL/GenBank/DDBJ databases">
        <authorList>
            <person name="Lanie J.A."/>
            <person name="Ng W.-L."/>
            <person name="Kazmierczak K.M."/>
            <person name="Andrzejewski T.M."/>
            <person name="Davidsen T.M."/>
            <person name="Wayne K.J."/>
            <person name="Tettelin H."/>
            <person name="Glass J.I."/>
            <person name="Rusch D."/>
            <person name="Podicherti R."/>
            <person name="Tsui H.-C.T."/>
            <person name="Winkler M.E."/>
        </authorList>
    </citation>
    <scope>NUCLEOTIDE SEQUENCE</scope>
</reference>
<dbReference type="PANTHER" id="PTHR10192:SF19">
    <property type="entry name" value="MOLYBDOPTERIN BIOSYNTHESIS PROTEIN MJ0666-RELATED"/>
    <property type="match status" value="1"/>
</dbReference>
<organism evidence="3">
    <name type="scientific">marine metagenome</name>
    <dbReference type="NCBI Taxonomy" id="408172"/>
    <lineage>
        <taxon>unclassified sequences</taxon>
        <taxon>metagenomes</taxon>
        <taxon>ecological metagenomes</taxon>
    </lineage>
</organism>
<dbReference type="Pfam" id="PF03453">
    <property type="entry name" value="MoeA_N"/>
    <property type="match status" value="1"/>
</dbReference>
<dbReference type="Gene3D" id="3.40.980.10">
    <property type="entry name" value="MoaB/Mog-like domain"/>
    <property type="match status" value="1"/>
</dbReference>
<feature type="domain" description="MoeA N-terminal and linker" evidence="2">
    <location>
        <begin position="18"/>
        <end position="181"/>
    </location>
</feature>
<dbReference type="Gene3D" id="2.170.190.11">
    <property type="entry name" value="Molybdopterin biosynthesis moea protein, domain 3"/>
    <property type="match status" value="1"/>
</dbReference>
<dbReference type="PANTHER" id="PTHR10192">
    <property type="entry name" value="MOLYBDOPTERIN BIOSYNTHESIS PROTEIN"/>
    <property type="match status" value="1"/>
</dbReference>